<feature type="transmembrane region" description="Helical" evidence="5">
    <location>
        <begin position="212"/>
        <end position="233"/>
    </location>
</feature>
<gene>
    <name evidence="8" type="ORF">P280DRAFT_466217</name>
</gene>
<feature type="transmembrane region" description="Helical" evidence="5">
    <location>
        <begin position="128"/>
        <end position="153"/>
    </location>
</feature>
<evidence type="ECO:0000256" key="2">
    <source>
        <dbReference type="ARBA" id="ARBA00022692"/>
    </source>
</evidence>
<feature type="transmembrane region" description="Helical" evidence="5">
    <location>
        <begin position="408"/>
        <end position="430"/>
    </location>
</feature>
<reference evidence="8" key="1">
    <citation type="journal article" date="2020" name="Stud. Mycol.">
        <title>101 Dothideomycetes genomes: a test case for predicting lifestyles and emergence of pathogens.</title>
        <authorList>
            <person name="Haridas S."/>
            <person name="Albert R."/>
            <person name="Binder M."/>
            <person name="Bloem J."/>
            <person name="Labutti K."/>
            <person name="Salamov A."/>
            <person name="Andreopoulos B."/>
            <person name="Baker S."/>
            <person name="Barry K."/>
            <person name="Bills G."/>
            <person name="Bluhm B."/>
            <person name="Cannon C."/>
            <person name="Castanera R."/>
            <person name="Culley D."/>
            <person name="Daum C."/>
            <person name="Ezra D."/>
            <person name="Gonzalez J."/>
            <person name="Henrissat B."/>
            <person name="Kuo A."/>
            <person name="Liang C."/>
            <person name="Lipzen A."/>
            <person name="Lutzoni F."/>
            <person name="Magnuson J."/>
            <person name="Mondo S."/>
            <person name="Nolan M."/>
            <person name="Ohm R."/>
            <person name="Pangilinan J."/>
            <person name="Park H.-J."/>
            <person name="Ramirez L."/>
            <person name="Alfaro M."/>
            <person name="Sun H."/>
            <person name="Tritt A."/>
            <person name="Yoshinaga Y."/>
            <person name="Zwiers L.-H."/>
            <person name="Turgeon B."/>
            <person name="Goodwin S."/>
            <person name="Spatafora J."/>
            <person name="Crous P."/>
            <person name="Grigoriev I."/>
        </authorList>
    </citation>
    <scope>NUCLEOTIDE SEQUENCE</scope>
    <source>
        <strain evidence="8">CBS 473.64</strain>
    </source>
</reference>
<sequence length="534" mass="58945">MLPTDDDCDACVPDWAPRRRAPATIAISALPFVLTFLIVAVAVSHKLFPLLSGHAHLKSHQDGAQLSGFAWRAKSSIVKRLRPTARGLASLTFSTNIALSAVLVELILCEISNTINPATRALALKITLPSLLFLLVIATPALIIHSVISNAGWNLRGSQRAQRRVAWSLELSGLSLWLAGFWYMGRGLLGSYLHEETYLHTHTFSEGCLERIGVIGISLMASLAGFAAVSSLWQTFGVKYRPVTESDIARKEGGLAATNDMLLTKESRLRAVERKLSDTQEGFMTRVVGSIRGNPDVTERNTLQLEIQGLHTMRSTLQNSLTVLQSRRQTQLHMHTAYGRLLNLFSFSFSLYCAYRIAATTFTTFRRFSSPTTTSFSNTDPINNFLALLAKHWDPTIDRVAWSRTISFLLSGIMLLASFNSVVQTFFLFARVLPGVLHHARANFALLISQIAATYVISSALLLRSNLPVEMKSAINDALGAPLEPAFTEKWFEWWFLLASAGTAIGLWIGKRIKGTGWDDDELGEGDVEMGKLH</sequence>
<dbReference type="InterPro" id="IPR022535">
    <property type="entry name" value="Golgi_pH-regulator_cons_dom"/>
</dbReference>
<protein>
    <recommendedName>
        <fullName evidence="10">Abscisic acid G-protein coupled receptor-like domain-containing protein</fullName>
    </recommendedName>
</protein>
<evidence type="ECO:0000256" key="3">
    <source>
        <dbReference type="ARBA" id="ARBA00022989"/>
    </source>
</evidence>
<dbReference type="PANTHER" id="PTHR15948">
    <property type="entry name" value="G-PROTEIN COUPLED RECEPTOR 89-RELATED"/>
    <property type="match status" value="1"/>
</dbReference>
<dbReference type="AlphaFoldDB" id="A0A6A6SCS7"/>
<evidence type="ECO:0000259" key="7">
    <source>
        <dbReference type="Pfam" id="PF12537"/>
    </source>
</evidence>
<feature type="domain" description="Abscisic acid G-protein coupled receptor-like" evidence="6">
    <location>
        <begin position="335"/>
        <end position="512"/>
    </location>
</feature>
<evidence type="ECO:0000256" key="5">
    <source>
        <dbReference type="SAM" id="Phobius"/>
    </source>
</evidence>
<feature type="transmembrane region" description="Helical" evidence="5">
    <location>
        <begin position="165"/>
        <end position="184"/>
    </location>
</feature>
<feature type="transmembrane region" description="Helical" evidence="5">
    <location>
        <begin position="337"/>
        <end position="358"/>
    </location>
</feature>
<dbReference type="Proteomes" id="UP000799753">
    <property type="component" value="Unassembled WGS sequence"/>
</dbReference>
<dbReference type="InterPro" id="IPR015672">
    <property type="entry name" value="GPHR/GTG"/>
</dbReference>
<evidence type="ECO:0000259" key="6">
    <source>
        <dbReference type="Pfam" id="PF12430"/>
    </source>
</evidence>
<keyword evidence="3 5" id="KW-1133">Transmembrane helix</keyword>
<dbReference type="InterPro" id="IPR025969">
    <property type="entry name" value="ABA_GPCR_dom"/>
</dbReference>
<evidence type="ECO:0000256" key="4">
    <source>
        <dbReference type="ARBA" id="ARBA00023136"/>
    </source>
</evidence>
<keyword evidence="2 5" id="KW-0812">Transmembrane</keyword>
<feature type="transmembrane region" description="Helical" evidence="5">
    <location>
        <begin position="23"/>
        <end position="43"/>
    </location>
</feature>
<name>A0A6A6SCS7_9PLEO</name>
<keyword evidence="4 5" id="KW-0472">Membrane</keyword>
<dbReference type="PANTHER" id="PTHR15948:SF0">
    <property type="entry name" value="GOLGI PH REGULATOR A-RELATED"/>
    <property type="match status" value="1"/>
</dbReference>
<evidence type="ECO:0008006" key="10">
    <source>
        <dbReference type="Google" id="ProtNLM"/>
    </source>
</evidence>
<evidence type="ECO:0000256" key="1">
    <source>
        <dbReference type="ARBA" id="ARBA00004141"/>
    </source>
</evidence>
<dbReference type="OrthoDB" id="264392at2759"/>
<evidence type="ECO:0000313" key="8">
    <source>
        <dbReference type="EMBL" id="KAF2644967.1"/>
    </source>
</evidence>
<dbReference type="Pfam" id="PF12537">
    <property type="entry name" value="GPHR_N"/>
    <property type="match status" value="1"/>
</dbReference>
<feature type="domain" description="Golgi pH regulator conserved" evidence="7">
    <location>
        <begin position="203"/>
        <end position="269"/>
    </location>
</feature>
<evidence type="ECO:0000313" key="9">
    <source>
        <dbReference type="Proteomes" id="UP000799753"/>
    </source>
</evidence>
<dbReference type="Pfam" id="PF12430">
    <property type="entry name" value="ABA_GPCR"/>
    <property type="match status" value="1"/>
</dbReference>
<keyword evidence="9" id="KW-1185">Reference proteome</keyword>
<dbReference type="EMBL" id="MU006778">
    <property type="protein sequence ID" value="KAF2644967.1"/>
    <property type="molecule type" value="Genomic_DNA"/>
</dbReference>
<feature type="transmembrane region" description="Helical" evidence="5">
    <location>
        <begin position="442"/>
        <end position="463"/>
    </location>
</feature>
<dbReference type="GO" id="GO:0016020">
    <property type="term" value="C:membrane"/>
    <property type="evidence" value="ECO:0007669"/>
    <property type="project" value="UniProtKB-SubCell"/>
</dbReference>
<feature type="transmembrane region" description="Helical" evidence="5">
    <location>
        <begin position="492"/>
        <end position="510"/>
    </location>
</feature>
<organism evidence="8 9">
    <name type="scientific">Massarina eburnea CBS 473.64</name>
    <dbReference type="NCBI Taxonomy" id="1395130"/>
    <lineage>
        <taxon>Eukaryota</taxon>
        <taxon>Fungi</taxon>
        <taxon>Dikarya</taxon>
        <taxon>Ascomycota</taxon>
        <taxon>Pezizomycotina</taxon>
        <taxon>Dothideomycetes</taxon>
        <taxon>Pleosporomycetidae</taxon>
        <taxon>Pleosporales</taxon>
        <taxon>Massarineae</taxon>
        <taxon>Massarinaceae</taxon>
        <taxon>Massarina</taxon>
    </lineage>
</organism>
<proteinExistence type="predicted"/>
<accession>A0A6A6SCS7</accession>
<comment type="subcellular location">
    <subcellularLocation>
        <location evidence="1">Membrane</location>
        <topology evidence="1">Multi-pass membrane protein</topology>
    </subcellularLocation>
</comment>